<name>A0A0C9XLN0_9AGAR</name>
<evidence type="ECO:0000313" key="1">
    <source>
        <dbReference type="EMBL" id="KIJ98451.1"/>
    </source>
</evidence>
<accession>A0A0C9XLN0</accession>
<proteinExistence type="predicted"/>
<sequence length="147" mass="15672">MRIWSSTTTDQPALQLPRSIDLLSLPVTTVFDHLLQGAQPSIIIDRMADDSSVLDHLPRGTQLPCCPTPASLTVDSLKTLGATSNNTSKWEQPLVLAAGHMVGAEPEDKEALGDSPTEEPTVLRGDIVGKSHHSDHGSGLVSYGLHC</sequence>
<protein>
    <submittedName>
        <fullName evidence="1">Uncharacterized protein</fullName>
    </submittedName>
</protein>
<gene>
    <name evidence="1" type="ORF">K443DRAFT_9186</name>
</gene>
<organism evidence="1 2">
    <name type="scientific">Laccaria amethystina LaAM-08-1</name>
    <dbReference type="NCBI Taxonomy" id="1095629"/>
    <lineage>
        <taxon>Eukaryota</taxon>
        <taxon>Fungi</taxon>
        <taxon>Dikarya</taxon>
        <taxon>Basidiomycota</taxon>
        <taxon>Agaricomycotina</taxon>
        <taxon>Agaricomycetes</taxon>
        <taxon>Agaricomycetidae</taxon>
        <taxon>Agaricales</taxon>
        <taxon>Agaricineae</taxon>
        <taxon>Hydnangiaceae</taxon>
        <taxon>Laccaria</taxon>
    </lineage>
</organism>
<keyword evidence="2" id="KW-1185">Reference proteome</keyword>
<dbReference type="Proteomes" id="UP000054477">
    <property type="component" value="Unassembled WGS sequence"/>
</dbReference>
<dbReference type="EMBL" id="KN838669">
    <property type="protein sequence ID" value="KIJ98451.1"/>
    <property type="molecule type" value="Genomic_DNA"/>
</dbReference>
<dbReference type="AlphaFoldDB" id="A0A0C9XLN0"/>
<reference evidence="2" key="2">
    <citation type="submission" date="2015-01" db="EMBL/GenBank/DDBJ databases">
        <title>Evolutionary Origins and Diversification of the Mycorrhizal Mutualists.</title>
        <authorList>
            <consortium name="DOE Joint Genome Institute"/>
            <consortium name="Mycorrhizal Genomics Consortium"/>
            <person name="Kohler A."/>
            <person name="Kuo A."/>
            <person name="Nagy L.G."/>
            <person name="Floudas D."/>
            <person name="Copeland A."/>
            <person name="Barry K.W."/>
            <person name="Cichocki N."/>
            <person name="Veneault-Fourrey C."/>
            <person name="LaButti K."/>
            <person name="Lindquist E.A."/>
            <person name="Lipzen A."/>
            <person name="Lundell T."/>
            <person name="Morin E."/>
            <person name="Murat C."/>
            <person name="Riley R."/>
            <person name="Ohm R."/>
            <person name="Sun H."/>
            <person name="Tunlid A."/>
            <person name="Henrissat B."/>
            <person name="Grigoriev I.V."/>
            <person name="Hibbett D.S."/>
            <person name="Martin F."/>
        </authorList>
    </citation>
    <scope>NUCLEOTIDE SEQUENCE [LARGE SCALE GENOMIC DNA]</scope>
    <source>
        <strain evidence="2">LaAM-08-1</strain>
    </source>
</reference>
<dbReference type="HOGENOM" id="CLU_1768375_0_0_1"/>
<reference evidence="1 2" key="1">
    <citation type="submission" date="2014-04" db="EMBL/GenBank/DDBJ databases">
        <authorList>
            <consortium name="DOE Joint Genome Institute"/>
            <person name="Kuo A."/>
            <person name="Kohler A."/>
            <person name="Nagy L.G."/>
            <person name="Floudas D."/>
            <person name="Copeland A."/>
            <person name="Barry K.W."/>
            <person name="Cichocki N."/>
            <person name="Veneault-Fourrey C."/>
            <person name="LaButti K."/>
            <person name="Lindquist E.A."/>
            <person name="Lipzen A."/>
            <person name="Lundell T."/>
            <person name="Morin E."/>
            <person name="Murat C."/>
            <person name="Sun H."/>
            <person name="Tunlid A."/>
            <person name="Henrissat B."/>
            <person name="Grigoriev I.V."/>
            <person name="Hibbett D.S."/>
            <person name="Martin F."/>
            <person name="Nordberg H.P."/>
            <person name="Cantor M.N."/>
            <person name="Hua S.X."/>
        </authorList>
    </citation>
    <scope>NUCLEOTIDE SEQUENCE [LARGE SCALE GENOMIC DNA]</scope>
    <source>
        <strain evidence="1 2">LaAM-08-1</strain>
    </source>
</reference>
<evidence type="ECO:0000313" key="2">
    <source>
        <dbReference type="Proteomes" id="UP000054477"/>
    </source>
</evidence>